<protein>
    <recommendedName>
        <fullName evidence="4">TPM domain-containing protein</fullName>
    </recommendedName>
</protein>
<dbReference type="Proteomes" id="UP000029052">
    <property type="component" value="Unassembled WGS sequence"/>
</dbReference>
<gene>
    <name evidence="5" type="ORF">BMAGN_0683</name>
</gene>
<organism evidence="5 6">
    <name type="scientific">Bifidobacterium magnum</name>
    <dbReference type="NCBI Taxonomy" id="1692"/>
    <lineage>
        <taxon>Bacteria</taxon>
        <taxon>Bacillati</taxon>
        <taxon>Actinomycetota</taxon>
        <taxon>Actinomycetes</taxon>
        <taxon>Bifidobacteriales</taxon>
        <taxon>Bifidobacteriaceae</taxon>
        <taxon>Bifidobacterium</taxon>
    </lineage>
</organism>
<name>A0A087BCR0_9BIFI</name>
<evidence type="ECO:0000259" key="4">
    <source>
        <dbReference type="Pfam" id="PF04536"/>
    </source>
</evidence>
<keyword evidence="6" id="KW-1185">Reference proteome</keyword>
<dbReference type="Gene3D" id="3.10.310.50">
    <property type="match status" value="1"/>
</dbReference>
<sequence>MARIWQSLVALLIAVALCAGMSLATPSAYADEASPAPSSSSSPSSEKSAAASADESAIVDPNNLLGSHLTEVSDAIANTYRETGVTVRLLFLPSFNTTQEPSEWATKLLDSLDPKPNTVLLAVASNDGNLVTAVSSNSDEWLKDKQTVAQLSDAALDPIVNHKDSQSPNWTQSALDMMTAIDTAHKDAESRKSRPVIVVVVVVIVVLLAAAVVAFIIWRKKHPKKAGRHSGKRAKN</sequence>
<comment type="caution">
    <text evidence="5">The sequence shown here is derived from an EMBL/GenBank/DDBJ whole genome shotgun (WGS) entry which is preliminary data.</text>
</comment>
<dbReference type="AlphaFoldDB" id="A0A087BCR0"/>
<accession>A0A087BCR0</accession>
<proteinExistence type="predicted"/>
<dbReference type="STRING" id="1692.BMAGN_0683"/>
<feature type="transmembrane region" description="Helical" evidence="2">
    <location>
        <begin position="196"/>
        <end position="218"/>
    </location>
</feature>
<dbReference type="Pfam" id="PF04536">
    <property type="entry name" value="TPM_phosphatase"/>
    <property type="match status" value="1"/>
</dbReference>
<evidence type="ECO:0000313" key="6">
    <source>
        <dbReference type="Proteomes" id="UP000029052"/>
    </source>
</evidence>
<keyword evidence="2" id="KW-1133">Transmembrane helix</keyword>
<reference evidence="5 6" key="1">
    <citation type="submission" date="2014-03" db="EMBL/GenBank/DDBJ databases">
        <title>Genomics of Bifidobacteria.</title>
        <authorList>
            <person name="Ventura M."/>
            <person name="Milani C."/>
            <person name="Lugli G.A."/>
        </authorList>
    </citation>
    <scope>NUCLEOTIDE SEQUENCE [LARGE SCALE GENOMIC DNA]</scope>
    <source>
        <strain evidence="5 6">LMG 11591</strain>
    </source>
</reference>
<feature type="signal peptide" evidence="3">
    <location>
        <begin position="1"/>
        <end position="30"/>
    </location>
</feature>
<evidence type="ECO:0000256" key="1">
    <source>
        <dbReference type="SAM" id="MobiDB-lite"/>
    </source>
</evidence>
<dbReference type="InterPro" id="IPR007621">
    <property type="entry name" value="TPM_dom"/>
</dbReference>
<keyword evidence="2" id="KW-0472">Membrane</keyword>
<evidence type="ECO:0000256" key="2">
    <source>
        <dbReference type="SAM" id="Phobius"/>
    </source>
</evidence>
<evidence type="ECO:0000256" key="3">
    <source>
        <dbReference type="SAM" id="SignalP"/>
    </source>
</evidence>
<feature type="region of interest" description="Disordered" evidence="1">
    <location>
        <begin position="29"/>
        <end position="53"/>
    </location>
</feature>
<dbReference type="RefSeq" id="WP_051126588.1">
    <property type="nucleotide sequence ID" value="NZ_JGZB01000003.1"/>
</dbReference>
<feature type="domain" description="TPM" evidence="4">
    <location>
        <begin position="59"/>
        <end position="147"/>
    </location>
</feature>
<keyword evidence="3" id="KW-0732">Signal</keyword>
<dbReference type="EMBL" id="JGZB01000003">
    <property type="protein sequence ID" value="KFI68810.1"/>
    <property type="molecule type" value="Genomic_DNA"/>
</dbReference>
<feature type="chain" id="PRO_5001818852" description="TPM domain-containing protein" evidence="3">
    <location>
        <begin position="31"/>
        <end position="236"/>
    </location>
</feature>
<evidence type="ECO:0000313" key="5">
    <source>
        <dbReference type="EMBL" id="KFI68810.1"/>
    </source>
</evidence>
<keyword evidence="2" id="KW-0812">Transmembrane</keyword>
<dbReference type="eggNOG" id="ENOG5031Y3Y">
    <property type="taxonomic scope" value="Bacteria"/>
</dbReference>